<sequence length="246" mass="26351">TTMSQTALIIGATGQTGRHLLKQLLTSPHYSQVSEYGRRVTDLSSIGLPTGEKLEQKVIDFEKLNESGLGEGKWDVVFITLGTSRKNAGSAEAFEKIDREYVVNAARAAKANDKDQRLVYLSSTGANPDSSFLYPRSKGITELELASLGYKDTIIFRPGMLAGVDRSESRPLETGARFVTGLMAKFTDRIEIKVETLAKAIAKAGALGSAALPSVAAATKEGKKGSEFTVVGNTGAHALAKYEFES</sequence>
<dbReference type="Proteomes" id="UP000053593">
    <property type="component" value="Unassembled WGS sequence"/>
</dbReference>
<dbReference type="OrthoDB" id="430436at2759"/>
<protein>
    <recommendedName>
        <fullName evidence="3">NAD(P)-binding domain-containing protein</fullName>
    </recommendedName>
</protein>
<dbReference type="GO" id="GO:0005741">
    <property type="term" value="C:mitochondrial outer membrane"/>
    <property type="evidence" value="ECO:0007669"/>
    <property type="project" value="UniProtKB-SubCell"/>
</dbReference>
<evidence type="ECO:0000256" key="1">
    <source>
        <dbReference type="ARBA" id="ARBA00004450"/>
    </source>
</evidence>
<gene>
    <name evidence="4" type="ORF">GYMLUDRAFT_173499</name>
</gene>
<dbReference type="SUPFAM" id="SSF51735">
    <property type="entry name" value="NAD(P)-binding Rossmann-fold domains"/>
    <property type="match status" value="1"/>
</dbReference>
<feature type="domain" description="NAD(P)-binding" evidence="3">
    <location>
        <begin position="11"/>
        <end position="161"/>
    </location>
</feature>
<organism evidence="4 5">
    <name type="scientific">Collybiopsis luxurians FD-317 M1</name>
    <dbReference type="NCBI Taxonomy" id="944289"/>
    <lineage>
        <taxon>Eukaryota</taxon>
        <taxon>Fungi</taxon>
        <taxon>Dikarya</taxon>
        <taxon>Basidiomycota</taxon>
        <taxon>Agaricomycotina</taxon>
        <taxon>Agaricomycetes</taxon>
        <taxon>Agaricomycetidae</taxon>
        <taxon>Agaricales</taxon>
        <taxon>Marasmiineae</taxon>
        <taxon>Omphalotaceae</taxon>
        <taxon>Collybiopsis</taxon>
        <taxon>Collybiopsis luxurians</taxon>
    </lineage>
</organism>
<dbReference type="Pfam" id="PF13460">
    <property type="entry name" value="NAD_binding_10"/>
    <property type="match status" value="1"/>
</dbReference>
<dbReference type="GO" id="GO:0051170">
    <property type="term" value="P:import into nucleus"/>
    <property type="evidence" value="ECO:0007669"/>
    <property type="project" value="TreeGrafter"/>
</dbReference>
<dbReference type="InterPro" id="IPR036291">
    <property type="entry name" value="NAD(P)-bd_dom_sf"/>
</dbReference>
<dbReference type="PANTHER" id="PTHR14097">
    <property type="entry name" value="OXIDOREDUCTASE HTATIP2"/>
    <property type="match status" value="1"/>
</dbReference>
<feature type="non-terminal residue" evidence="4">
    <location>
        <position position="1"/>
    </location>
</feature>
<dbReference type="HOGENOM" id="CLU_071330_3_1_1"/>
<keyword evidence="5" id="KW-1185">Reference proteome</keyword>
<evidence type="ECO:0000313" key="4">
    <source>
        <dbReference type="EMBL" id="KIK57084.1"/>
    </source>
</evidence>
<dbReference type="EMBL" id="KN834793">
    <property type="protein sequence ID" value="KIK57084.1"/>
    <property type="molecule type" value="Genomic_DNA"/>
</dbReference>
<dbReference type="InterPro" id="IPR016040">
    <property type="entry name" value="NAD(P)-bd_dom"/>
</dbReference>
<evidence type="ECO:0000259" key="3">
    <source>
        <dbReference type="Pfam" id="PF13460"/>
    </source>
</evidence>
<dbReference type="PANTHER" id="PTHR14097:SF7">
    <property type="entry name" value="OXIDOREDUCTASE HTATIP2"/>
    <property type="match status" value="1"/>
</dbReference>
<proteinExistence type="inferred from homology"/>
<evidence type="ECO:0000313" key="5">
    <source>
        <dbReference type="Proteomes" id="UP000053593"/>
    </source>
</evidence>
<accession>A0A0D0C3V9</accession>
<comment type="similarity">
    <text evidence="2">Belongs to the FMP52 family.</text>
</comment>
<dbReference type="AlphaFoldDB" id="A0A0D0C3V9"/>
<dbReference type="Gene3D" id="3.40.50.720">
    <property type="entry name" value="NAD(P)-binding Rossmann-like Domain"/>
    <property type="match status" value="1"/>
</dbReference>
<reference evidence="4 5" key="1">
    <citation type="submission" date="2014-04" db="EMBL/GenBank/DDBJ databases">
        <title>Evolutionary Origins and Diversification of the Mycorrhizal Mutualists.</title>
        <authorList>
            <consortium name="DOE Joint Genome Institute"/>
            <consortium name="Mycorrhizal Genomics Consortium"/>
            <person name="Kohler A."/>
            <person name="Kuo A."/>
            <person name="Nagy L.G."/>
            <person name="Floudas D."/>
            <person name="Copeland A."/>
            <person name="Barry K.W."/>
            <person name="Cichocki N."/>
            <person name="Veneault-Fourrey C."/>
            <person name="LaButti K."/>
            <person name="Lindquist E.A."/>
            <person name="Lipzen A."/>
            <person name="Lundell T."/>
            <person name="Morin E."/>
            <person name="Murat C."/>
            <person name="Riley R."/>
            <person name="Ohm R."/>
            <person name="Sun H."/>
            <person name="Tunlid A."/>
            <person name="Henrissat B."/>
            <person name="Grigoriev I.V."/>
            <person name="Hibbett D.S."/>
            <person name="Martin F."/>
        </authorList>
    </citation>
    <scope>NUCLEOTIDE SEQUENCE [LARGE SCALE GENOMIC DNA]</scope>
    <source>
        <strain evidence="4 5">FD-317 M1</strain>
    </source>
</reference>
<comment type="subcellular location">
    <subcellularLocation>
        <location evidence="1">Mitochondrion outer membrane</location>
        <topology evidence="1">Peripheral membrane protein</topology>
    </subcellularLocation>
</comment>
<name>A0A0D0C3V9_9AGAR</name>
<evidence type="ECO:0000256" key="2">
    <source>
        <dbReference type="ARBA" id="ARBA00006617"/>
    </source>
</evidence>